<comment type="caution">
    <text evidence="1">The sequence shown here is derived from an EMBL/GenBank/DDBJ whole genome shotgun (WGS) entry which is preliminary data.</text>
</comment>
<keyword evidence="2" id="KW-1185">Reference proteome</keyword>
<name>A0ACC2WQR3_9TREE</name>
<accession>A0ACC2WQR3</accession>
<gene>
    <name evidence="1" type="ORF">QFC20_001644</name>
</gene>
<reference evidence="1" key="1">
    <citation type="submission" date="2023-04" db="EMBL/GenBank/DDBJ databases">
        <title>Draft Genome sequencing of Naganishia species isolated from polar environments using Oxford Nanopore Technology.</title>
        <authorList>
            <person name="Leo P."/>
            <person name="Venkateswaran K."/>
        </authorList>
    </citation>
    <scope>NUCLEOTIDE SEQUENCE</scope>
    <source>
        <strain evidence="1">MNA-CCFEE 5262</strain>
    </source>
</reference>
<protein>
    <submittedName>
        <fullName evidence="1">Uncharacterized protein</fullName>
    </submittedName>
</protein>
<sequence length="316" mass="34974">MASAVPSEEFLKAMMKDTSLGPFWGSFGACLCQGYIFHLTVRYFQLPASWWERLAVSTGFFGTVMGTALVAYDMYQQTVSYYSGFQNMGFYPWMAGANCQIGGVVTFCTQAIFAFRLIRLHHGNKLIAVPLVTMIIGTYASHFPPQTGSLWMNSPQESRLSSMPNTRGSLLEDPEDNMTAITDVIICVGTLWTLAKMQRAALPQTKTKLRLLSYYAVESMVLPTACAIGAIVLKLVRPHTSEHYIFLYWQKFVSMTVLLLVLLSCGREELFKESSIDMASSSDSHPSSKPTLLSNFTESKTTVGNESASELGMSKA</sequence>
<proteinExistence type="predicted"/>
<organism evidence="1 2">
    <name type="scientific">Naganishia adeliensis</name>
    <dbReference type="NCBI Taxonomy" id="92952"/>
    <lineage>
        <taxon>Eukaryota</taxon>
        <taxon>Fungi</taxon>
        <taxon>Dikarya</taxon>
        <taxon>Basidiomycota</taxon>
        <taxon>Agaricomycotina</taxon>
        <taxon>Tremellomycetes</taxon>
        <taxon>Filobasidiales</taxon>
        <taxon>Filobasidiaceae</taxon>
        <taxon>Naganishia</taxon>
    </lineage>
</organism>
<dbReference type="Proteomes" id="UP001230649">
    <property type="component" value="Unassembled WGS sequence"/>
</dbReference>
<dbReference type="EMBL" id="JASBWS010000010">
    <property type="protein sequence ID" value="KAJ9114128.1"/>
    <property type="molecule type" value="Genomic_DNA"/>
</dbReference>
<evidence type="ECO:0000313" key="2">
    <source>
        <dbReference type="Proteomes" id="UP001230649"/>
    </source>
</evidence>
<evidence type="ECO:0000313" key="1">
    <source>
        <dbReference type="EMBL" id="KAJ9114128.1"/>
    </source>
</evidence>